<reference evidence="1 2" key="1">
    <citation type="submission" date="2024-01" db="EMBL/GenBank/DDBJ databases">
        <title>The genomes of 5 underutilized Papilionoideae crops provide insights into root nodulation and disease resistanc.</title>
        <authorList>
            <person name="Jiang F."/>
        </authorList>
    </citation>
    <scope>NUCLEOTIDE SEQUENCE [LARGE SCALE GENOMIC DNA]</scope>
    <source>
        <strain evidence="1">LVBAO_FW01</strain>
        <tissue evidence="1">Leaves</tissue>
    </source>
</reference>
<comment type="caution">
    <text evidence="1">The sequence shown here is derived from an EMBL/GenBank/DDBJ whole genome shotgun (WGS) entry which is preliminary data.</text>
</comment>
<protein>
    <submittedName>
        <fullName evidence="1">Uncharacterized protein</fullName>
    </submittedName>
</protein>
<name>A0AAN9PXP2_CANGL</name>
<dbReference type="Proteomes" id="UP001367508">
    <property type="component" value="Unassembled WGS sequence"/>
</dbReference>
<dbReference type="EMBL" id="JAYMYQ010000009">
    <property type="protein sequence ID" value="KAK7313654.1"/>
    <property type="molecule type" value="Genomic_DNA"/>
</dbReference>
<evidence type="ECO:0000313" key="2">
    <source>
        <dbReference type="Proteomes" id="UP001367508"/>
    </source>
</evidence>
<dbReference type="AlphaFoldDB" id="A0AAN9PXP2"/>
<keyword evidence="2" id="KW-1185">Reference proteome</keyword>
<sequence>MNLILYRGLHTLGIKTAPFLKKFSFLLMHCSHNKIITHGRVNKWGLAEILEFSLLSHLHSVVWMSHSRDRSQAPSVLSRACILLILICLLSSSSDEHSSSLFLLVRVFHVSLTGCLVDWLGIDTGSTFGSPAVARSITPNLRLRDGSASSRYRD</sequence>
<organism evidence="1 2">
    <name type="scientific">Canavalia gladiata</name>
    <name type="common">Sword bean</name>
    <name type="synonym">Dolichos gladiatus</name>
    <dbReference type="NCBI Taxonomy" id="3824"/>
    <lineage>
        <taxon>Eukaryota</taxon>
        <taxon>Viridiplantae</taxon>
        <taxon>Streptophyta</taxon>
        <taxon>Embryophyta</taxon>
        <taxon>Tracheophyta</taxon>
        <taxon>Spermatophyta</taxon>
        <taxon>Magnoliopsida</taxon>
        <taxon>eudicotyledons</taxon>
        <taxon>Gunneridae</taxon>
        <taxon>Pentapetalae</taxon>
        <taxon>rosids</taxon>
        <taxon>fabids</taxon>
        <taxon>Fabales</taxon>
        <taxon>Fabaceae</taxon>
        <taxon>Papilionoideae</taxon>
        <taxon>50 kb inversion clade</taxon>
        <taxon>NPAAA clade</taxon>
        <taxon>indigoferoid/millettioid clade</taxon>
        <taxon>Phaseoleae</taxon>
        <taxon>Canavalia</taxon>
    </lineage>
</organism>
<accession>A0AAN9PXP2</accession>
<evidence type="ECO:0000313" key="1">
    <source>
        <dbReference type="EMBL" id="KAK7313654.1"/>
    </source>
</evidence>
<proteinExistence type="predicted"/>
<gene>
    <name evidence="1" type="ORF">VNO77_38844</name>
</gene>